<feature type="region of interest" description="Disordered" evidence="1">
    <location>
        <begin position="158"/>
        <end position="178"/>
    </location>
</feature>
<evidence type="ECO:0000313" key="3">
    <source>
        <dbReference type="Proteomes" id="UP001230908"/>
    </source>
</evidence>
<comment type="caution">
    <text evidence="2">The sequence shown here is derived from an EMBL/GenBank/DDBJ whole genome shotgun (WGS) entry which is preliminary data.</text>
</comment>
<name>A0ABU0ZMQ9_9ACTN</name>
<sequence>MPAREPVLQALVALHELRKLLDEWEPQLIGVARTAGASWTELAPVLGVASRQAAERRYLRLHRTDADAGTTQDQRVQAVRDRRAGDRAVTAWARAHGADLRQLAGQVSALTDLDPAAQPSLDRLHDALGTEDPAALIPLLAATREHLPVTHEGLAARVADVARDTDQARQDGRHGSRR</sequence>
<keyword evidence="3" id="KW-1185">Reference proteome</keyword>
<feature type="compositionally biased region" description="Basic and acidic residues" evidence="1">
    <location>
        <begin position="160"/>
        <end position="178"/>
    </location>
</feature>
<accession>A0ABU0ZMQ9</accession>
<protein>
    <recommendedName>
        <fullName evidence="4">HSP18 transcriptional regulator</fullName>
    </recommendedName>
</protein>
<proteinExistence type="predicted"/>
<evidence type="ECO:0000256" key="1">
    <source>
        <dbReference type="SAM" id="MobiDB-lite"/>
    </source>
</evidence>
<organism evidence="2 3">
    <name type="scientific">Phytohabitans maris</name>
    <dbReference type="NCBI Taxonomy" id="3071409"/>
    <lineage>
        <taxon>Bacteria</taxon>
        <taxon>Bacillati</taxon>
        <taxon>Actinomycetota</taxon>
        <taxon>Actinomycetes</taxon>
        <taxon>Micromonosporales</taxon>
        <taxon>Micromonosporaceae</taxon>
    </lineage>
</organism>
<reference evidence="2 3" key="1">
    <citation type="submission" date="2023-08" db="EMBL/GenBank/DDBJ databases">
        <title>Phytohabitans sansha sp. nov., isolated from marine sediment.</title>
        <authorList>
            <person name="Zhao Y."/>
            <person name="Yi K."/>
        </authorList>
    </citation>
    <scope>NUCLEOTIDE SEQUENCE [LARGE SCALE GENOMIC DNA]</scope>
    <source>
        <strain evidence="2 3">ZYX-F-186</strain>
    </source>
</reference>
<evidence type="ECO:0000313" key="2">
    <source>
        <dbReference type="EMBL" id="MDQ7908322.1"/>
    </source>
</evidence>
<dbReference type="Proteomes" id="UP001230908">
    <property type="component" value="Unassembled WGS sequence"/>
</dbReference>
<gene>
    <name evidence="2" type="ORF">RB614_27725</name>
</gene>
<dbReference type="RefSeq" id="WP_308715589.1">
    <property type="nucleotide sequence ID" value="NZ_JAVHUY010000029.1"/>
</dbReference>
<evidence type="ECO:0008006" key="4">
    <source>
        <dbReference type="Google" id="ProtNLM"/>
    </source>
</evidence>
<dbReference type="EMBL" id="JAVHUY010000029">
    <property type="protein sequence ID" value="MDQ7908322.1"/>
    <property type="molecule type" value="Genomic_DNA"/>
</dbReference>